<feature type="region of interest" description="Disordered" evidence="1">
    <location>
        <begin position="467"/>
        <end position="539"/>
    </location>
</feature>
<dbReference type="AlphaFoldDB" id="H3GYI7"/>
<dbReference type="InParanoid" id="H3GYI7"/>
<dbReference type="EMBL" id="DS566074">
    <property type="status" value="NOT_ANNOTATED_CDS"/>
    <property type="molecule type" value="Genomic_DNA"/>
</dbReference>
<sequence>MKKFPLAHEAFPAVPMSVDEHEALETLAEQQLALAEDQLNLHLSRDQAIVDKRRWKSLKTRERITVFRERSSAAFHRQCHNRSQVKSSPAATSPSGVLCPQNDDDWPLPQLLGVGSLEGTLEDVMYGIHTPTAIHMMAKAAISDDEVVDAQVLQELKGPTIAHPFRFLGVKWLVKAHPSAMGAVVLPRDIVYVEHAGIKSRPDGSKLGHFLIHSVNLPQYPELRRELGLVRARVSSCVLLRQQESDPNQVDVFMTGRVAARGRVLDSLALLSTANGLTYFWKAGVCAQRRKLAWRLQHKHRLPPAGASVPPAQCPLCMKRLDRVFSSPTRCEMCGVRMCSRCSVTQKLLFPGAFGSKETHLVAVELCTPCITRTTEEDAMAIARQEIRAGQYGALTSPRGARQRNRAFNVVKTRRKATFSASAGPPATKTSLPSQPKVDFAASAGPARMRGDEGETVTRQSLQALDTLLEDSTGPNEQRERHWDDLTGSEDEPSYPLTPKQAPMKLEDLEEPEKGGSIDGAGNRVEPTPNTTHRSGSMALWQRMPALHVMSEYTEKTLHWSHNGSSPTLSTRLQENEAKES</sequence>
<dbReference type="VEuPathDB" id="FungiDB:KRP23_104"/>
<dbReference type="InterPro" id="IPR011011">
    <property type="entry name" value="Znf_FYVE_PHD"/>
</dbReference>
<dbReference type="HOGENOM" id="CLU_015303_5_2_1"/>
<evidence type="ECO:0000313" key="2">
    <source>
        <dbReference type="EnsemblProtists" id="Phyra82764"/>
    </source>
</evidence>
<dbReference type="eggNOG" id="ENOG502SM34">
    <property type="taxonomic scope" value="Eukaryota"/>
</dbReference>
<evidence type="ECO:0008006" key="4">
    <source>
        <dbReference type="Google" id="ProtNLM"/>
    </source>
</evidence>
<dbReference type="PANTHER" id="PTHR13510">
    <property type="entry name" value="FYVE-FINGER-CONTAINING RAB5 EFFECTOR PROTEIN RABENOSYN-5-RELATED"/>
    <property type="match status" value="1"/>
</dbReference>
<feature type="region of interest" description="Disordered" evidence="1">
    <location>
        <begin position="559"/>
        <end position="581"/>
    </location>
</feature>
<organism evidence="2 3">
    <name type="scientific">Phytophthora ramorum</name>
    <name type="common">Sudden oak death agent</name>
    <dbReference type="NCBI Taxonomy" id="164328"/>
    <lineage>
        <taxon>Eukaryota</taxon>
        <taxon>Sar</taxon>
        <taxon>Stramenopiles</taxon>
        <taxon>Oomycota</taxon>
        <taxon>Peronosporomycetes</taxon>
        <taxon>Peronosporales</taxon>
        <taxon>Peronosporaceae</taxon>
        <taxon>Phytophthora</taxon>
    </lineage>
</organism>
<feature type="region of interest" description="Disordered" evidence="1">
    <location>
        <begin position="416"/>
        <end position="439"/>
    </location>
</feature>
<name>H3GYI7_PHYRM</name>
<keyword evidence="3" id="KW-1185">Reference proteome</keyword>
<dbReference type="VEuPathDB" id="FungiDB:KRP22_10504"/>
<dbReference type="SUPFAM" id="SSF57903">
    <property type="entry name" value="FYVE/PHD zinc finger"/>
    <property type="match status" value="1"/>
</dbReference>
<evidence type="ECO:0000256" key="1">
    <source>
        <dbReference type="SAM" id="MobiDB-lite"/>
    </source>
</evidence>
<accession>H3GYI7</accession>
<dbReference type="OMA" id="TIAHPFR"/>
<dbReference type="CDD" id="cd00065">
    <property type="entry name" value="FYVE_like_SF"/>
    <property type="match status" value="1"/>
</dbReference>
<protein>
    <recommendedName>
        <fullName evidence="4">FYVE-type domain-containing protein</fullName>
    </recommendedName>
</protein>
<dbReference type="EnsemblProtists" id="Phyra82764">
    <property type="protein sequence ID" value="Phyra82764"/>
    <property type="gene ID" value="Phyra82764"/>
</dbReference>
<dbReference type="PANTHER" id="PTHR13510:SF44">
    <property type="entry name" value="RABENOSYN-5"/>
    <property type="match status" value="1"/>
</dbReference>
<dbReference type="Gene3D" id="3.30.530.20">
    <property type="match status" value="1"/>
</dbReference>
<dbReference type="InterPro" id="IPR023393">
    <property type="entry name" value="START-like_dom_sf"/>
</dbReference>
<dbReference type="Gene3D" id="3.30.40.10">
    <property type="entry name" value="Zinc/RING finger domain, C3HC4 (zinc finger)"/>
    <property type="match status" value="1"/>
</dbReference>
<feature type="compositionally biased region" description="Polar residues" evidence="1">
    <location>
        <begin position="560"/>
        <end position="573"/>
    </location>
</feature>
<proteinExistence type="predicted"/>
<dbReference type="InterPro" id="IPR013083">
    <property type="entry name" value="Znf_RING/FYVE/PHD"/>
</dbReference>
<dbReference type="InterPro" id="IPR052727">
    <property type="entry name" value="Rab4/Rab5_effector"/>
</dbReference>
<evidence type="ECO:0000313" key="3">
    <source>
        <dbReference type="Proteomes" id="UP000005238"/>
    </source>
</evidence>
<reference evidence="3" key="1">
    <citation type="journal article" date="2006" name="Science">
        <title>Phytophthora genome sequences uncover evolutionary origins and mechanisms of pathogenesis.</title>
        <authorList>
            <person name="Tyler B.M."/>
            <person name="Tripathy S."/>
            <person name="Zhang X."/>
            <person name="Dehal P."/>
            <person name="Jiang R.H."/>
            <person name="Aerts A."/>
            <person name="Arredondo F.D."/>
            <person name="Baxter L."/>
            <person name="Bensasson D."/>
            <person name="Beynon J.L."/>
            <person name="Chapman J."/>
            <person name="Damasceno C.M."/>
            <person name="Dorrance A.E."/>
            <person name="Dou D."/>
            <person name="Dickerman A.W."/>
            <person name="Dubchak I.L."/>
            <person name="Garbelotto M."/>
            <person name="Gijzen M."/>
            <person name="Gordon S.G."/>
            <person name="Govers F."/>
            <person name="Grunwald N.J."/>
            <person name="Huang W."/>
            <person name="Ivors K.L."/>
            <person name="Jones R.W."/>
            <person name="Kamoun S."/>
            <person name="Krampis K."/>
            <person name="Lamour K.H."/>
            <person name="Lee M.K."/>
            <person name="McDonald W.H."/>
            <person name="Medina M."/>
            <person name="Meijer H.J."/>
            <person name="Nordberg E.K."/>
            <person name="Maclean D.J."/>
            <person name="Ospina-Giraldo M.D."/>
            <person name="Morris P.F."/>
            <person name="Phuntumart V."/>
            <person name="Putnam N.H."/>
            <person name="Rash S."/>
            <person name="Rose J.K."/>
            <person name="Sakihama Y."/>
            <person name="Salamov A.A."/>
            <person name="Savidor A."/>
            <person name="Scheuring C.F."/>
            <person name="Smith B.M."/>
            <person name="Sobral B.W."/>
            <person name="Terry A."/>
            <person name="Torto-Alalibo T.A."/>
            <person name="Win J."/>
            <person name="Xu Z."/>
            <person name="Zhang H."/>
            <person name="Grigoriev I.V."/>
            <person name="Rokhsar D.S."/>
            <person name="Boore J.L."/>
        </authorList>
    </citation>
    <scope>NUCLEOTIDE SEQUENCE [LARGE SCALE GENOMIC DNA]</scope>
    <source>
        <strain evidence="3">Pr102</strain>
    </source>
</reference>
<dbReference type="Proteomes" id="UP000005238">
    <property type="component" value="Unassembled WGS sequence"/>
</dbReference>
<reference evidence="2" key="2">
    <citation type="submission" date="2015-06" db="UniProtKB">
        <authorList>
            <consortium name="EnsemblProtists"/>
        </authorList>
    </citation>
    <scope>IDENTIFICATION</scope>
    <source>
        <strain evidence="2">Pr102</strain>
    </source>
</reference>